<evidence type="ECO:0000313" key="9">
    <source>
        <dbReference type="Proteomes" id="UP000030451"/>
    </source>
</evidence>
<evidence type="ECO:0000256" key="6">
    <source>
        <dbReference type="SAM" id="Phobius"/>
    </source>
</evidence>
<dbReference type="Proteomes" id="UP000030451">
    <property type="component" value="Unassembled WGS sequence"/>
</dbReference>
<dbReference type="EMBL" id="JRWP01000026">
    <property type="protein sequence ID" value="KGY08348.1"/>
    <property type="molecule type" value="Genomic_DNA"/>
</dbReference>
<dbReference type="AlphaFoldDB" id="A0A0A5JK73"/>
<dbReference type="RefSeq" id="WP_038191369.1">
    <property type="nucleotide sequence ID" value="NZ_JRWP01000026.1"/>
</dbReference>
<protein>
    <submittedName>
        <fullName evidence="8">Pilus assembly protein TadB</fullName>
    </submittedName>
</protein>
<keyword evidence="5 6" id="KW-0472">Membrane</keyword>
<name>A0A0A5JK73_PHOS4</name>
<feature type="transmembrane region" description="Helical" evidence="6">
    <location>
        <begin position="94"/>
        <end position="113"/>
    </location>
</feature>
<evidence type="ECO:0000256" key="3">
    <source>
        <dbReference type="ARBA" id="ARBA00022692"/>
    </source>
</evidence>
<gene>
    <name evidence="8" type="ORF">NM06_12870</name>
</gene>
<evidence type="ECO:0000256" key="2">
    <source>
        <dbReference type="ARBA" id="ARBA00022475"/>
    </source>
</evidence>
<dbReference type="InterPro" id="IPR018076">
    <property type="entry name" value="T2SS_GspF_dom"/>
</dbReference>
<keyword evidence="3 6" id="KW-0812">Transmembrane</keyword>
<dbReference type="InterPro" id="IPR042094">
    <property type="entry name" value="T2SS_GspF_sf"/>
</dbReference>
<accession>A0A0A5JK73</accession>
<dbReference type="OrthoDB" id="5611741at2"/>
<dbReference type="STRING" id="379097.SE23_08715"/>
<organism evidence="8 9">
    <name type="scientific">Photobacterium sp. (strain ATCC 43367)</name>
    <dbReference type="NCBI Taxonomy" id="379097"/>
    <lineage>
        <taxon>Bacteria</taxon>
        <taxon>Pseudomonadati</taxon>
        <taxon>Pseudomonadota</taxon>
        <taxon>Gammaproteobacteria</taxon>
        <taxon>Vibrionales</taxon>
        <taxon>Vibrionaceae</taxon>
        <taxon>Vibrio</taxon>
        <taxon>Vibrio oreintalis group</taxon>
    </lineage>
</organism>
<dbReference type="Pfam" id="PF00482">
    <property type="entry name" value="T2SSF"/>
    <property type="match status" value="1"/>
</dbReference>
<evidence type="ECO:0000313" key="8">
    <source>
        <dbReference type="EMBL" id="KGY08348.1"/>
    </source>
</evidence>
<dbReference type="PANTHER" id="PTHR35007:SF1">
    <property type="entry name" value="PILUS ASSEMBLY PROTEIN"/>
    <property type="match status" value="1"/>
</dbReference>
<comment type="caution">
    <text evidence="8">The sequence shown here is derived from an EMBL/GenBank/DDBJ whole genome shotgun (WGS) entry which is preliminary data.</text>
</comment>
<evidence type="ECO:0000256" key="1">
    <source>
        <dbReference type="ARBA" id="ARBA00004651"/>
    </source>
</evidence>
<evidence type="ECO:0000259" key="7">
    <source>
        <dbReference type="Pfam" id="PF00482"/>
    </source>
</evidence>
<feature type="transmembrane region" description="Helical" evidence="6">
    <location>
        <begin position="272"/>
        <end position="291"/>
    </location>
</feature>
<keyword evidence="2" id="KW-1003">Cell membrane</keyword>
<evidence type="ECO:0000256" key="5">
    <source>
        <dbReference type="ARBA" id="ARBA00023136"/>
    </source>
</evidence>
<sequence>MALLITITLFWLSAAALTFSRMEKNDGWKKQLDRYALIDVHHRQEHTTTVWERWPWLQNLHTFLGLERLKKSIAVVFSALVVFPLILSANGMDWFVSIALSSTAIVLVVYFAYQQLQQRAMDHFRDELPDIIDGLIRALRVGAPMMDTFWQISQQHDGITRRLFERMHDELNVGQPLVDVMKLAARRMPIAEFRFLTIVLSLQQETGGRLTGVLERLSHTLRARAELNASIQSITSESRNSAKVLAALPVLVCGVLFTTGKEHFDFLMTSSGGQFVMAYVVASILSGLFLIRRMTQLKG</sequence>
<dbReference type="GO" id="GO:0005886">
    <property type="term" value="C:plasma membrane"/>
    <property type="evidence" value="ECO:0007669"/>
    <property type="project" value="UniProtKB-SubCell"/>
</dbReference>
<comment type="subcellular location">
    <subcellularLocation>
        <location evidence="1">Cell membrane</location>
        <topology evidence="1">Multi-pass membrane protein</topology>
    </subcellularLocation>
</comment>
<reference evidence="8 9" key="1">
    <citation type="submission" date="2014-10" db="EMBL/GenBank/DDBJ databases">
        <title>Genome sequencing of Vibrio sinaloensis T08.</title>
        <authorList>
            <person name="Chan K.-G."/>
            <person name="Mohamad N.I."/>
        </authorList>
    </citation>
    <scope>NUCLEOTIDE SEQUENCE [LARGE SCALE GENOMIC DNA]</scope>
    <source>
        <strain evidence="8 9">T08</strain>
    </source>
</reference>
<feature type="domain" description="Type II secretion system protein GspF" evidence="7">
    <location>
        <begin position="135"/>
        <end position="256"/>
    </location>
</feature>
<dbReference type="Gene3D" id="1.20.81.30">
    <property type="entry name" value="Type II secretion system (T2SS), domain F"/>
    <property type="match status" value="1"/>
</dbReference>
<proteinExistence type="predicted"/>
<dbReference type="PANTHER" id="PTHR35007">
    <property type="entry name" value="INTEGRAL MEMBRANE PROTEIN-RELATED"/>
    <property type="match status" value="1"/>
</dbReference>
<evidence type="ECO:0000256" key="4">
    <source>
        <dbReference type="ARBA" id="ARBA00022989"/>
    </source>
</evidence>
<keyword evidence="4 6" id="KW-1133">Transmembrane helix</keyword>
<feature type="transmembrane region" description="Helical" evidence="6">
    <location>
        <begin position="242"/>
        <end position="260"/>
    </location>
</feature>